<dbReference type="PIRSF" id="PIRSF000423">
    <property type="entry name" value="ArgA"/>
    <property type="match status" value="1"/>
</dbReference>
<evidence type="ECO:0000256" key="1">
    <source>
        <dbReference type="ARBA" id="ARBA00004925"/>
    </source>
</evidence>
<organism evidence="10 11">
    <name type="scientific">Porticoccus litoralis</name>
    <dbReference type="NCBI Taxonomy" id="434086"/>
    <lineage>
        <taxon>Bacteria</taxon>
        <taxon>Pseudomonadati</taxon>
        <taxon>Pseudomonadota</taxon>
        <taxon>Gammaproteobacteria</taxon>
        <taxon>Cellvibrionales</taxon>
        <taxon>Porticoccaceae</taxon>
        <taxon>Porticoccus</taxon>
    </lineage>
</organism>
<proteinExistence type="inferred from homology"/>
<keyword evidence="8" id="KW-0963">Cytoplasm</keyword>
<dbReference type="Pfam" id="PF00696">
    <property type="entry name" value="AA_kinase"/>
    <property type="match status" value="1"/>
</dbReference>
<evidence type="ECO:0000256" key="4">
    <source>
        <dbReference type="ARBA" id="ARBA00022605"/>
    </source>
</evidence>
<dbReference type="SUPFAM" id="SSF53633">
    <property type="entry name" value="Carbamate kinase-like"/>
    <property type="match status" value="1"/>
</dbReference>
<feature type="domain" description="N-acetyltransferase" evidence="9">
    <location>
        <begin position="287"/>
        <end position="427"/>
    </location>
</feature>
<dbReference type="EMBL" id="JAUUUU010000003">
    <property type="protein sequence ID" value="MDP1520935.1"/>
    <property type="molecule type" value="Genomic_DNA"/>
</dbReference>
<comment type="similarity">
    <text evidence="2 8">Belongs to the acetyltransferase family. ArgA subfamily.</text>
</comment>
<gene>
    <name evidence="8 10" type="primary">argA</name>
    <name evidence="10" type="ORF">Q8A57_08145</name>
</gene>
<dbReference type="InterPro" id="IPR010167">
    <property type="entry name" value="NH2A_AcTrfase"/>
</dbReference>
<evidence type="ECO:0000256" key="2">
    <source>
        <dbReference type="ARBA" id="ARBA00009145"/>
    </source>
</evidence>
<accession>A0AAW8B3C6</accession>
<dbReference type="SUPFAM" id="SSF55729">
    <property type="entry name" value="Acyl-CoA N-acyltransferases (Nat)"/>
    <property type="match status" value="1"/>
</dbReference>
<dbReference type="GO" id="GO:0004042">
    <property type="term" value="F:L-glutamate N-acetyltransferase activity"/>
    <property type="evidence" value="ECO:0007669"/>
    <property type="project" value="UniProtKB-UniRule"/>
</dbReference>
<dbReference type="NCBIfam" id="NF003641">
    <property type="entry name" value="PRK05279.1"/>
    <property type="match status" value="1"/>
</dbReference>
<dbReference type="HAMAP" id="MF_01105">
    <property type="entry name" value="N_acetyl_glu_synth"/>
    <property type="match status" value="1"/>
</dbReference>
<dbReference type="AlphaFoldDB" id="A0AAW8B3C6"/>
<evidence type="ECO:0000259" key="9">
    <source>
        <dbReference type="PROSITE" id="PS51186"/>
    </source>
</evidence>
<evidence type="ECO:0000256" key="7">
    <source>
        <dbReference type="ARBA" id="ARBA00048372"/>
    </source>
</evidence>
<dbReference type="GO" id="GO:0005737">
    <property type="term" value="C:cytoplasm"/>
    <property type="evidence" value="ECO:0007669"/>
    <property type="project" value="UniProtKB-SubCell"/>
</dbReference>
<name>A0AAW8B3C6_9GAMM</name>
<comment type="subcellular location">
    <subcellularLocation>
        <location evidence="8">Cytoplasm</location>
    </subcellularLocation>
</comment>
<dbReference type="Gene3D" id="3.40.630.30">
    <property type="match status" value="1"/>
</dbReference>
<keyword evidence="4 8" id="KW-0028">Amino-acid biosynthesis</keyword>
<dbReference type="Proteomes" id="UP001178354">
    <property type="component" value="Unassembled WGS sequence"/>
</dbReference>
<keyword evidence="6 8" id="KW-0012">Acyltransferase</keyword>
<dbReference type="InterPro" id="IPR033719">
    <property type="entry name" value="NAGS_kin"/>
</dbReference>
<dbReference type="Gene3D" id="3.40.1160.10">
    <property type="entry name" value="Acetylglutamate kinase-like"/>
    <property type="match status" value="1"/>
</dbReference>
<dbReference type="Pfam" id="PF00583">
    <property type="entry name" value="Acetyltransf_1"/>
    <property type="match status" value="1"/>
</dbReference>
<comment type="caution">
    <text evidence="10">The sequence shown here is derived from an EMBL/GenBank/DDBJ whole genome shotgun (WGS) entry which is preliminary data.</text>
</comment>
<dbReference type="InterPro" id="IPR000182">
    <property type="entry name" value="GNAT_dom"/>
</dbReference>
<keyword evidence="5 8" id="KW-0808">Transferase</keyword>
<evidence type="ECO:0000256" key="8">
    <source>
        <dbReference type="HAMAP-Rule" id="MF_01105"/>
    </source>
</evidence>
<reference evidence="10" key="1">
    <citation type="journal article" date="2010" name="Int. J. Syst. Evol. Microbiol.">
        <title>Porticoccus litoralis gen. nov., sp. nov., a gammaproteobacterium isolated from the Yellow Sea.</title>
        <authorList>
            <person name="Oh H.M."/>
            <person name="Kim H."/>
            <person name="Kim K.M."/>
            <person name="Min G.S."/>
            <person name="Cho J.C."/>
        </authorList>
    </citation>
    <scope>NUCLEOTIDE SEQUENCE</scope>
    <source>
        <strain evidence="10">DSM 25064</strain>
    </source>
</reference>
<dbReference type="InterPro" id="IPR016181">
    <property type="entry name" value="Acyl_CoA_acyltransferase"/>
</dbReference>
<dbReference type="RefSeq" id="WP_305170526.1">
    <property type="nucleotide sequence ID" value="NZ_JAUUUU010000003.1"/>
</dbReference>
<dbReference type="InterPro" id="IPR001048">
    <property type="entry name" value="Asp/Glu/Uridylate_kinase"/>
</dbReference>
<dbReference type="PANTHER" id="PTHR30602:SF12">
    <property type="entry name" value="AMINO-ACID ACETYLTRANSFERASE NAGS1, CHLOROPLASTIC-RELATED"/>
    <property type="match status" value="1"/>
</dbReference>
<evidence type="ECO:0000313" key="11">
    <source>
        <dbReference type="Proteomes" id="UP001178354"/>
    </source>
</evidence>
<evidence type="ECO:0000256" key="3">
    <source>
        <dbReference type="ARBA" id="ARBA00022571"/>
    </source>
</evidence>
<dbReference type="NCBIfam" id="TIGR01890">
    <property type="entry name" value="N-Ac-Glu-synth"/>
    <property type="match status" value="1"/>
</dbReference>
<dbReference type="PROSITE" id="PS51186">
    <property type="entry name" value="GNAT"/>
    <property type="match status" value="1"/>
</dbReference>
<comment type="pathway">
    <text evidence="1 8">Amino-acid biosynthesis; L-arginine biosynthesis; N(2)-acetyl-L-ornithine from L-glutamate: step 1/4.</text>
</comment>
<reference evidence="10" key="2">
    <citation type="submission" date="2023-08" db="EMBL/GenBank/DDBJ databases">
        <authorList>
            <person name="Luo J."/>
        </authorList>
    </citation>
    <scope>NUCLEOTIDE SEQUENCE</scope>
    <source>
        <strain evidence="10">DSM 25064</strain>
    </source>
</reference>
<protein>
    <recommendedName>
        <fullName evidence="8">Amino-acid acetyltransferase</fullName>
        <ecNumber evidence="8">2.3.1.1</ecNumber>
    </recommendedName>
    <alternativeName>
        <fullName evidence="8">N-acetylglutamate synthase</fullName>
        <shortName evidence="8">AGS</shortName>
        <shortName evidence="8">NAGS</shortName>
    </alternativeName>
</protein>
<comment type="catalytic activity">
    <reaction evidence="7 8">
        <text>L-glutamate + acetyl-CoA = N-acetyl-L-glutamate + CoA + H(+)</text>
        <dbReference type="Rhea" id="RHEA:24292"/>
        <dbReference type="ChEBI" id="CHEBI:15378"/>
        <dbReference type="ChEBI" id="CHEBI:29985"/>
        <dbReference type="ChEBI" id="CHEBI:44337"/>
        <dbReference type="ChEBI" id="CHEBI:57287"/>
        <dbReference type="ChEBI" id="CHEBI:57288"/>
        <dbReference type="EC" id="2.3.1.1"/>
    </reaction>
</comment>
<dbReference type="CDD" id="cd04237">
    <property type="entry name" value="AAK_NAGS-ABP"/>
    <property type="match status" value="1"/>
</dbReference>
<dbReference type="GO" id="GO:0006526">
    <property type="term" value="P:L-arginine biosynthetic process"/>
    <property type="evidence" value="ECO:0007669"/>
    <property type="project" value="UniProtKB-UniRule"/>
</dbReference>
<dbReference type="CDD" id="cd04301">
    <property type="entry name" value="NAT_SF"/>
    <property type="match status" value="1"/>
</dbReference>
<evidence type="ECO:0000256" key="6">
    <source>
        <dbReference type="ARBA" id="ARBA00023315"/>
    </source>
</evidence>
<dbReference type="InterPro" id="IPR036393">
    <property type="entry name" value="AceGlu_kinase-like_sf"/>
</dbReference>
<keyword evidence="11" id="KW-1185">Reference proteome</keyword>
<dbReference type="PANTHER" id="PTHR30602">
    <property type="entry name" value="AMINO-ACID ACETYLTRANSFERASE"/>
    <property type="match status" value="1"/>
</dbReference>
<sequence length="435" mass="47991">MSDYVKFLRDTSPYINAHRGKTFVLAISGEGIAHANFTNIVHDIALLHSLGIRLVLVHGARHQIEERLTNCAIEARFDQNTRITDSATMACVKDAVGSARITIEAQLSTGAANSPMHGARIRVFGGNLITAKPLGVRDGIDFHHTGEVRRIDQKAIQKQLDDGALVLLSPIGYSPTGEPYNLNYEDIATQAAVSLGAEKLVMFSAENGLCDDQGNLIKMLSLNEVPQTLTSQAENISLQRNLLACYQACENGVLRSHIISYADNGALLTELFTREGSGTLILKNGKEIIRQATIDDVGGLLELIEPLEQKGILVKRSRELLETEINRFMVMQHAEGTLVGCAALYPFSDGHSAELACVATHPDFQNRGFASRLLAQLETYASQKKIRQLFVLTTHASDWFKEKGFVDVTLEELPAERKSLYNFQRKSRIFCKNLL</sequence>
<comment type="miscellaneous">
    <text evidence="8">In bacteria which possess the bifunctional enzyme ornithine acetyltransferase/N-acetylglutamate synthase (ArgJ), ArgA fulfills an anaplerotic role.</text>
</comment>
<dbReference type="EC" id="2.3.1.1" evidence="8"/>
<keyword evidence="3 8" id="KW-0055">Arginine biosynthesis</keyword>
<evidence type="ECO:0000313" key="10">
    <source>
        <dbReference type="EMBL" id="MDP1520935.1"/>
    </source>
</evidence>
<evidence type="ECO:0000256" key="5">
    <source>
        <dbReference type="ARBA" id="ARBA00022679"/>
    </source>
</evidence>